<accession>A0ABD1QZ39</accession>
<dbReference type="InterPro" id="IPR035940">
    <property type="entry name" value="CAP_sf"/>
</dbReference>
<keyword evidence="2" id="KW-0732">Signal</keyword>
<sequence length="209" mass="23862">MSKAKILAGLILITFIVSSQAKVFHDTPRNKLKKREGILSLLPHPPPLPFVPKYDEHQAAYVKAHNDLRRKVGVPPLTWEANLAAAAHAWAQLRKVDCNYRHHSPGKYGENLFWMQYSEFTPASVVQHWFNEKQFFNHTTNRCRCQPETDGCECGHYLNVIWKTTTHVGCSGSVYCDNQKGVYVVCSYYPAGNVKGMNPLNPSTWRENF</sequence>
<dbReference type="Gene3D" id="3.40.33.10">
    <property type="entry name" value="CAP"/>
    <property type="match status" value="1"/>
</dbReference>
<comment type="caution">
    <text evidence="4">The sequence shown here is derived from an EMBL/GenBank/DDBJ whole genome shotgun (WGS) entry which is preliminary data.</text>
</comment>
<evidence type="ECO:0000313" key="5">
    <source>
        <dbReference type="Proteomes" id="UP001604336"/>
    </source>
</evidence>
<keyword evidence="1" id="KW-0611">Plant defense</keyword>
<dbReference type="PRINTS" id="PR00837">
    <property type="entry name" value="V5TPXLIKE"/>
</dbReference>
<feature type="domain" description="SCP" evidence="3">
    <location>
        <begin position="56"/>
        <end position="196"/>
    </location>
</feature>
<evidence type="ECO:0000256" key="1">
    <source>
        <dbReference type="ARBA" id="ARBA00023265"/>
    </source>
</evidence>
<name>A0ABD1QZ39_9LAMI</name>
<dbReference type="PANTHER" id="PTHR10334">
    <property type="entry name" value="CYSTEINE-RICH SECRETORY PROTEIN-RELATED"/>
    <property type="match status" value="1"/>
</dbReference>
<organism evidence="4 5">
    <name type="scientific">Abeliophyllum distichum</name>
    <dbReference type="NCBI Taxonomy" id="126358"/>
    <lineage>
        <taxon>Eukaryota</taxon>
        <taxon>Viridiplantae</taxon>
        <taxon>Streptophyta</taxon>
        <taxon>Embryophyta</taxon>
        <taxon>Tracheophyta</taxon>
        <taxon>Spermatophyta</taxon>
        <taxon>Magnoliopsida</taxon>
        <taxon>eudicotyledons</taxon>
        <taxon>Gunneridae</taxon>
        <taxon>Pentapetalae</taxon>
        <taxon>asterids</taxon>
        <taxon>lamiids</taxon>
        <taxon>Lamiales</taxon>
        <taxon>Oleaceae</taxon>
        <taxon>Forsythieae</taxon>
        <taxon>Abeliophyllum</taxon>
    </lineage>
</organism>
<feature type="chain" id="PRO_5044822858" evidence="2">
    <location>
        <begin position="22"/>
        <end position="209"/>
    </location>
</feature>
<evidence type="ECO:0000259" key="3">
    <source>
        <dbReference type="SMART" id="SM00198"/>
    </source>
</evidence>
<protein>
    <submittedName>
        <fullName evidence="4">CAP superfamily protein</fullName>
    </submittedName>
</protein>
<keyword evidence="5" id="KW-1185">Reference proteome</keyword>
<dbReference type="SMART" id="SM00198">
    <property type="entry name" value="SCP"/>
    <property type="match status" value="1"/>
</dbReference>
<evidence type="ECO:0000256" key="2">
    <source>
        <dbReference type="SAM" id="SignalP"/>
    </source>
</evidence>
<dbReference type="SUPFAM" id="SSF55797">
    <property type="entry name" value="PR-1-like"/>
    <property type="match status" value="1"/>
</dbReference>
<dbReference type="FunFam" id="3.40.33.10:FF:000004">
    <property type="entry name" value="CAP, cysteine-rich secretory protein, antigen 5"/>
    <property type="match status" value="1"/>
</dbReference>
<keyword evidence="1" id="KW-0568">Pathogenesis-related protein</keyword>
<reference evidence="5" key="1">
    <citation type="submission" date="2024-07" db="EMBL/GenBank/DDBJ databases">
        <title>Two chromosome-level genome assemblies of Korean endemic species Abeliophyllum distichum and Forsythia ovata (Oleaceae).</title>
        <authorList>
            <person name="Jang H."/>
        </authorList>
    </citation>
    <scope>NUCLEOTIDE SEQUENCE [LARGE SCALE GENOMIC DNA]</scope>
</reference>
<proteinExistence type="predicted"/>
<dbReference type="Proteomes" id="UP001604336">
    <property type="component" value="Unassembled WGS sequence"/>
</dbReference>
<dbReference type="PROSITE" id="PS01010">
    <property type="entry name" value="CRISP_2"/>
    <property type="match status" value="1"/>
</dbReference>
<gene>
    <name evidence="4" type="ORF">Adt_34442</name>
</gene>
<feature type="signal peptide" evidence="2">
    <location>
        <begin position="1"/>
        <end position="21"/>
    </location>
</feature>
<dbReference type="InterPro" id="IPR018244">
    <property type="entry name" value="Allrgn_V5/Tpx1_CS"/>
</dbReference>
<dbReference type="AlphaFoldDB" id="A0ABD1QZ39"/>
<dbReference type="Pfam" id="PF00188">
    <property type="entry name" value="CAP"/>
    <property type="match status" value="1"/>
</dbReference>
<evidence type="ECO:0000313" key="4">
    <source>
        <dbReference type="EMBL" id="KAL2481476.1"/>
    </source>
</evidence>
<dbReference type="InterPro" id="IPR001283">
    <property type="entry name" value="CRISP-related"/>
</dbReference>
<dbReference type="InterPro" id="IPR014044">
    <property type="entry name" value="CAP_dom"/>
</dbReference>
<dbReference type="EMBL" id="JBFOLK010000010">
    <property type="protein sequence ID" value="KAL2481476.1"/>
    <property type="molecule type" value="Genomic_DNA"/>
</dbReference>